<evidence type="ECO:0000313" key="3">
    <source>
        <dbReference type="Proteomes" id="UP000184442"/>
    </source>
</evidence>
<gene>
    <name evidence="2" type="ORF">SAMN02745176_02832</name>
</gene>
<sequence length="324" mass="37969">MSKVHPTVFISYSWDSEEHENWVAFLAAKLRENGVDATIDKFEAQSKTVNLNRMMIEKIKDSDNIILILTENYAKKADTFQGGVGYETNLLIRYINDNPDKIILIMRHKGNYRKAIPFYLEGFYFIDFSDDGQFDIKFNELLHRIFQVDIIDVPKVGVKPKLEPKRITYDRITNETSNIIPNFKEITDLDKNKFMKRSYSEILSHLSDFAEQTRQKNSNFDYEKDIIHSQKTIMRFYINGMEKYAVKIWLGNLFGGRSLNIYLSYGRFNIDSDNSFNDVIECEVTETKDLKLKMTMNFMARNNASDAYGIAVEIWKQIVQYLGY</sequence>
<keyword evidence="3" id="KW-1185">Reference proteome</keyword>
<name>A0A1M6HK69_9FIRM</name>
<dbReference type="EMBL" id="FQZS01000021">
    <property type="protein sequence ID" value="SHJ22568.1"/>
    <property type="molecule type" value="Genomic_DNA"/>
</dbReference>
<dbReference type="InterPro" id="IPR013568">
    <property type="entry name" value="SEFIR_dom"/>
</dbReference>
<feature type="domain" description="SEFIR" evidence="1">
    <location>
        <begin position="5"/>
        <end position="137"/>
    </location>
</feature>
<protein>
    <submittedName>
        <fullName evidence="2">SEFIR domain-containing protein</fullName>
    </submittedName>
</protein>
<dbReference type="Gene3D" id="3.40.50.10140">
    <property type="entry name" value="Toll/interleukin-1 receptor homology (TIR) domain"/>
    <property type="match status" value="1"/>
</dbReference>
<dbReference type="AlphaFoldDB" id="A0A1M6HK69"/>
<dbReference type="STRING" id="1122184.SAMN02745176_02832"/>
<dbReference type="OrthoDB" id="5149141at2"/>
<dbReference type="Proteomes" id="UP000184442">
    <property type="component" value="Unassembled WGS sequence"/>
</dbReference>
<proteinExistence type="predicted"/>
<evidence type="ECO:0000313" key="2">
    <source>
        <dbReference type="EMBL" id="SHJ22568.1"/>
    </source>
</evidence>
<organism evidence="2 3">
    <name type="scientific">Lutispora thermophila DSM 19022</name>
    <dbReference type="NCBI Taxonomy" id="1122184"/>
    <lineage>
        <taxon>Bacteria</taxon>
        <taxon>Bacillati</taxon>
        <taxon>Bacillota</taxon>
        <taxon>Clostridia</taxon>
        <taxon>Lutisporales</taxon>
        <taxon>Lutisporaceae</taxon>
        <taxon>Lutispora</taxon>
    </lineage>
</organism>
<dbReference type="InterPro" id="IPR035897">
    <property type="entry name" value="Toll_tir_struct_dom_sf"/>
</dbReference>
<accession>A0A1M6HK69</accession>
<dbReference type="SUPFAM" id="SSF52200">
    <property type="entry name" value="Toll/Interleukin receptor TIR domain"/>
    <property type="match status" value="1"/>
</dbReference>
<dbReference type="PROSITE" id="PS51534">
    <property type="entry name" value="SEFIR"/>
    <property type="match status" value="1"/>
</dbReference>
<dbReference type="GO" id="GO:0007165">
    <property type="term" value="P:signal transduction"/>
    <property type="evidence" value="ECO:0007669"/>
    <property type="project" value="InterPro"/>
</dbReference>
<reference evidence="2 3" key="1">
    <citation type="submission" date="2016-11" db="EMBL/GenBank/DDBJ databases">
        <authorList>
            <person name="Jaros S."/>
            <person name="Januszkiewicz K."/>
            <person name="Wedrychowicz H."/>
        </authorList>
    </citation>
    <scope>NUCLEOTIDE SEQUENCE [LARGE SCALE GENOMIC DNA]</scope>
    <source>
        <strain evidence="2 3">DSM 19022</strain>
    </source>
</reference>
<dbReference type="Pfam" id="PF13676">
    <property type="entry name" value="TIR_2"/>
    <property type="match status" value="1"/>
</dbReference>
<evidence type="ECO:0000259" key="1">
    <source>
        <dbReference type="PROSITE" id="PS51534"/>
    </source>
</evidence>
<dbReference type="InterPro" id="IPR000157">
    <property type="entry name" value="TIR_dom"/>
</dbReference>
<dbReference type="RefSeq" id="WP_073026820.1">
    <property type="nucleotide sequence ID" value="NZ_FQZS01000021.1"/>
</dbReference>